<evidence type="ECO:0000313" key="2">
    <source>
        <dbReference type="Proteomes" id="UP001487740"/>
    </source>
</evidence>
<dbReference type="EMBL" id="JARAKH010000022">
    <property type="protein sequence ID" value="KAK8392616.1"/>
    <property type="molecule type" value="Genomic_DNA"/>
</dbReference>
<accession>A0AAW0U121</accession>
<name>A0AAW0U121_SCYPA</name>
<reference evidence="1 2" key="1">
    <citation type="submission" date="2023-03" db="EMBL/GenBank/DDBJ databases">
        <title>High-quality genome of Scylla paramamosain provides insights in environmental adaptation.</title>
        <authorList>
            <person name="Zhang L."/>
        </authorList>
    </citation>
    <scope>NUCLEOTIDE SEQUENCE [LARGE SCALE GENOMIC DNA]</scope>
    <source>
        <strain evidence="1">LZ_2023a</strain>
        <tissue evidence="1">Muscle</tissue>
    </source>
</reference>
<keyword evidence="2" id="KW-1185">Reference proteome</keyword>
<dbReference type="Proteomes" id="UP001487740">
    <property type="component" value="Unassembled WGS sequence"/>
</dbReference>
<evidence type="ECO:0000313" key="1">
    <source>
        <dbReference type="EMBL" id="KAK8392616.1"/>
    </source>
</evidence>
<dbReference type="AlphaFoldDB" id="A0AAW0U121"/>
<organism evidence="1 2">
    <name type="scientific">Scylla paramamosain</name>
    <name type="common">Mud crab</name>
    <dbReference type="NCBI Taxonomy" id="85552"/>
    <lineage>
        <taxon>Eukaryota</taxon>
        <taxon>Metazoa</taxon>
        <taxon>Ecdysozoa</taxon>
        <taxon>Arthropoda</taxon>
        <taxon>Crustacea</taxon>
        <taxon>Multicrustacea</taxon>
        <taxon>Malacostraca</taxon>
        <taxon>Eumalacostraca</taxon>
        <taxon>Eucarida</taxon>
        <taxon>Decapoda</taxon>
        <taxon>Pleocyemata</taxon>
        <taxon>Brachyura</taxon>
        <taxon>Eubrachyura</taxon>
        <taxon>Portunoidea</taxon>
        <taxon>Portunidae</taxon>
        <taxon>Portuninae</taxon>
        <taxon>Scylla</taxon>
    </lineage>
</organism>
<comment type="caution">
    <text evidence="1">The sequence shown here is derived from an EMBL/GenBank/DDBJ whole genome shotgun (WGS) entry which is preliminary data.</text>
</comment>
<gene>
    <name evidence="1" type="ORF">O3P69_014796</name>
</gene>
<sequence length="70" mass="7898">MPISIDQRRFGTSGVSRAFLVNKTFGGTKKQAGVPLYFLACASFLVREYLQCEDVVPWPSQHPLHSKQEE</sequence>
<proteinExistence type="predicted"/>
<protein>
    <submittedName>
        <fullName evidence="1">Uncharacterized protein</fullName>
    </submittedName>
</protein>